<evidence type="ECO:0000256" key="11">
    <source>
        <dbReference type="RuleBase" id="RU004423"/>
    </source>
</evidence>
<dbReference type="AlphaFoldDB" id="A0A8J6E7Z6"/>
<evidence type="ECO:0000313" key="14">
    <source>
        <dbReference type="EMBL" id="KAG9466480.1"/>
    </source>
</evidence>
<evidence type="ECO:0000256" key="13">
    <source>
        <dbReference type="SAM" id="Phobius"/>
    </source>
</evidence>
<evidence type="ECO:0000256" key="12">
    <source>
        <dbReference type="RuleBase" id="RU004424"/>
    </source>
</evidence>
<organism evidence="14 15">
    <name type="scientific">Eleutherodactylus coqui</name>
    <name type="common">Puerto Rican coqui</name>
    <dbReference type="NCBI Taxonomy" id="57060"/>
    <lineage>
        <taxon>Eukaryota</taxon>
        <taxon>Metazoa</taxon>
        <taxon>Chordata</taxon>
        <taxon>Craniata</taxon>
        <taxon>Vertebrata</taxon>
        <taxon>Euteleostomi</taxon>
        <taxon>Amphibia</taxon>
        <taxon>Batrachia</taxon>
        <taxon>Anura</taxon>
        <taxon>Neobatrachia</taxon>
        <taxon>Hyloidea</taxon>
        <taxon>Eleutherodactylidae</taxon>
        <taxon>Eleutherodactylinae</taxon>
        <taxon>Eleutherodactylus</taxon>
        <taxon>Eleutherodactylus</taxon>
    </lineage>
</organism>
<protein>
    <recommendedName>
        <fullName evidence="12">Taste receptor type 2</fullName>
    </recommendedName>
</protein>
<evidence type="ECO:0000256" key="1">
    <source>
        <dbReference type="ARBA" id="ARBA00004141"/>
    </source>
</evidence>
<dbReference type="PANTHER" id="PTHR11394:SF47">
    <property type="entry name" value="TASTE RECEPTOR TYPE 2 MEMBER 40"/>
    <property type="match status" value="1"/>
</dbReference>
<dbReference type="Proteomes" id="UP000770717">
    <property type="component" value="Unassembled WGS sequence"/>
</dbReference>
<comment type="similarity">
    <text evidence="2 11">Belongs to the G-protein coupled receptor T2R family.</text>
</comment>
<gene>
    <name evidence="14" type="ORF">GDO78_016583</name>
</gene>
<dbReference type="InterPro" id="IPR007960">
    <property type="entry name" value="TAS2R"/>
</dbReference>
<evidence type="ECO:0000313" key="15">
    <source>
        <dbReference type="Proteomes" id="UP000770717"/>
    </source>
</evidence>
<keyword evidence="10 12" id="KW-0807">Transducer</keyword>
<feature type="transmembrane region" description="Helical" evidence="13">
    <location>
        <begin position="241"/>
        <end position="261"/>
    </location>
</feature>
<proteinExistence type="inferred from homology"/>
<evidence type="ECO:0000256" key="8">
    <source>
        <dbReference type="ARBA" id="ARBA00023136"/>
    </source>
</evidence>
<evidence type="ECO:0000256" key="5">
    <source>
        <dbReference type="ARBA" id="ARBA00022692"/>
    </source>
</evidence>
<comment type="subcellular location">
    <subcellularLocation>
        <location evidence="1 12">Membrane</location>
        <topology evidence="1 12">Multi-pass membrane protein</topology>
    </subcellularLocation>
</comment>
<evidence type="ECO:0000256" key="4">
    <source>
        <dbReference type="ARBA" id="ARBA00022606"/>
    </source>
</evidence>
<dbReference type="OrthoDB" id="8876749at2759"/>
<keyword evidence="7 12" id="KW-0297">G-protein coupled receptor</keyword>
<keyword evidence="9 12" id="KW-0675">Receptor</keyword>
<keyword evidence="5 12" id="KW-0812">Transmembrane</keyword>
<feature type="transmembrane region" description="Helical" evidence="13">
    <location>
        <begin position="186"/>
        <end position="211"/>
    </location>
</feature>
<sequence length="322" mass="37337">MADSSQVGTHVQYLAILAPALIALIAGLVIHSFIIGVNVTDWWKGRSVTPVDYIVTSLGVSRMCALCFDTLYIFLYMFLLGSLTSYITLLIIGFIYLFLSYTNFWLSSLLSIVFWLKISNHHTRLFLYLKGMIAHRTVYFIGASVLLSTFICVMSFLMDITYVMNVVMYHTTMHNLSMSCTHTNNVYSYTIGTFFPLLFYCISTIFLFSLYHHTTKMKMSSNLSINLETYYSVMKFVSFTFIYNTLYFLAGFAWGLYYYFYCVSLDWLLIVLDLLPVLHSSYLIYKTTKLRSQMSKVLQSVIDFLFQRKYTETRENIEVVAL</sequence>
<feature type="transmembrane region" description="Helical" evidence="13">
    <location>
        <begin position="12"/>
        <end position="39"/>
    </location>
</feature>
<reference evidence="14" key="1">
    <citation type="thesis" date="2020" institute="ProQuest LLC" country="789 East Eisenhower Parkway, Ann Arbor, MI, USA">
        <title>Comparative Genomics and Chromosome Evolution.</title>
        <authorList>
            <person name="Mudd A.B."/>
        </authorList>
    </citation>
    <scope>NUCLEOTIDE SEQUENCE</scope>
    <source>
        <strain evidence="14">HN-11 Male</strain>
        <tissue evidence="14">Kidney and liver</tissue>
    </source>
</reference>
<evidence type="ECO:0000256" key="6">
    <source>
        <dbReference type="ARBA" id="ARBA00022989"/>
    </source>
</evidence>
<feature type="transmembrane region" description="Helical" evidence="13">
    <location>
        <begin position="137"/>
        <end position="158"/>
    </location>
</feature>
<name>A0A8J6E7Z6_ELECQ</name>
<dbReference type="GO" id="GO:0016020">
    <property type="term" value="C:membrane"/>
    <property type="evidence" value="ECO:0007669"/>
    <property type="project" value="UniProtKB-SubCell"/>
</dbReference>
<dbReference type="GO" id="GO:0004930">
    <property type="term" value="F:G protein-coupled receptor activity"/>
    <property type="evidence" value="ECO:0007669"/>
    <property type="project" value="UniProtKB-KW"/>
</dbReference>
<feature type="transmembrane region" description="Helical" evidence="13">
    <location>
        <begin position="267"/>
        <end position="285"/>
    </location>
</feature>
<evidence type="ECO:0000256" key="2">
    <source>
        <dbReference type="ARBA" id="ARBA00007376"/>
    </source>
</evidence>
<keyword evidence="15" id="KW-1185">Reference proteome</keyword>
<evidence type="ECO:0000256" key="10">
    <source>
        <dbReference type="ARBA" id="ARBA00023224"/>
    </source>
</evidence>
<keyword evidence="4 12" id="KW-0716">Sensory transduction</keyword>
<dbReference type="SUPFAM" id="SSF81321">
    <property type="entry name" value="Family A G protein-coupled receptor-like"/>
    <property type="match status" value="1"/>
</dbReference>
<feature type="transmembrane region" description="Helical" evidence="13">
    <location>
        <begin position="86"/>
        <end position="116"/>
    </location>
</feature>
<evidence type="ECO:0000256" key="9">
    <source>
        <dbReference type="ARBA" id="ARBA00023170"/>
    </source>
</evidence>
<evidence type="ECO:0000256" key="3">
    <source>
        <dbReference type="ARBA" id="ARBA00022480"/>
    </source>
</evidence>
<keyword evidence="3 12" id="KW-0919">Taste</keyword>
<evidence type="ECO:0000256" key="7">
    <source>
        <dbReference type="ARBA" id="ARBA00023040"/>
    </source>
</evidence>
<accession>A0A8J6E7Z6</accession>
<comment type="caution">
    <text evidence="14">The sequence shown here is derived from an EMBL/GenBank/DDBJ whole genome shotgun (WGS) entry which is preliminary data.</text>
</comment>
<dbReference type="EMBL" id="WNTK01002042">
    <property type="protein sequence ID" value="KAG9466480.1"/>
    <property type="molecule type" value="Genomic_DNA"/>
</dbReference>
<dbReference type="Pfam" id="PF05296">
    <property type="entry name" value="TAS2R"/>
    <property type="match status" value="1"/>
</dbReference>
<keyword evidence="6 13" id="KW-1133">Transmembrane helix</keyword>
<dbReference type="PANTHER" id="PTHR11394">
    <property type="entry name" value="TASTE RECEPTOR TYPE 2"/>
    <property type="match status" value="1"/>
</dbReference>
<dbReference type="GO" id="GO:0033038">
    <property type="term" value="F:bitter taste receptor activity"/>
    <property type="evidence" value="ECO:0007669"/>
    <property type="project" value="InterPro"/>
</dbReference>
<keyword evidence="8 12" id="KW-0472">Membrane</keyword>